<evidence type="ECO:0000313" key="1">
    <source>
        <dbReference type="EMBL" id="CDF82651.1"/>
    </source>
</evidence>
<dbReference type="HOGENOM" id="CLU_210403_0_0_6"/>
<dbReference type="PATRIC" id="fig|1301098.3.peg.1290"/>
<sequence>MIGAGHCWADVRGYTLAQLEAFREAVDSEARESSRMALIITRAAQAKEKDYRKILKELS</sequence>
<dbReference type="STRING" id="1301098.PKB_1286"/>
<reference evidence="1 2" key="2">
    <citation type="submission" date="2014-05" db="EMBL/GenBank/DDBJ databases">
        <title>Genome sequence of the 3-chlorobenzoate degrading bacterium Pseudomonas knackmussii B13 shows multiple evidence for horizontal gene transfer.</title>
        <authorList>
            <person name="Miyazaki R."/>
            <person name="Bertelli C."/>
            <person name="Falquet L."/>
            <person name="Robinson-Rechavi M."/>
            <person name="Gharib W."/>
            <person name="Roy S."/>
            <person name="Van der Meer J.R."/>
        </authorList>
    </citation>
    <scope>NUCLEOTIDE SEQUENCE [LARGE SCALE GENOMIC DNA]</scope>
    <source>
        <strain evidence="1 2">B13</strain>
    </source>
</reference>
<accession>A0A024HCT3</accession>
<gene>
    <name evidence="1" type="ORF">PKB_1286</name>
</gene>
<reference evidence="1 2" key="1">
    <citation type="submission" date="2013-03" db="EMBL/GenBank/DDBJ databases">
        <authorList>
            <person name="Linke B."/>
        </authorList>
    </citation>
    <scope>NUCLEOTIDE SEQUENCE [LARGE SCALE GENOMIC DNA]</scope>
    <source>
        <strain evidence="1 2">B13</strain>
    </source>
</reference>
<name>A0A024HCT3_PSEKB</name>
<dbReference type="AlphaFoldDB" id="A0A024HCT3"/>
<dbReference type="Proteomes" id="UP000025241">
    <property type="component" value="Chromosome I"/>
</dbReference>
<keyword evidence="2" id="KW-1185">Reference proteome</keyword>
<organism evidence="1 2">
    <name type="scientific">Pseudomonas knackmussii (strain DSM 6978 / CCUG 54928 / LMG 23759 / B13)</name>
    <dbReference type="NCBI Taxonomy" id="1301098"/>
    <lineage>
        <taxon>Bacteria</taxon>
        <taxon>Pseudomonadati</taxon>
        <taxon>Pseudomonadota</taxon>
        <taxon>Gammaproteobacteria</taxon>
        <taxon>Pseudomonadales</taxon>
        <taxon>Pseudomonadaceae</taxon>
        <taxon>Pseudomonas</taxon>
    </lineage>
</organism>
<evidence type="ECO:0000313" key="2">
    <source>
        <dbReference type="Proteomes" id="UP000025241"/>
    </source>
</evidence>
<dbReference type="EMBL" id="HG322950">
    <property type="protein sequence ID" value="CDF82651.1"/>
    <property type="molecule type" value="Genomic_DNA"/>
</dbReference>
<proteinExistence type="predicted"/>
<dbReference type="KEGG" id="pkc:PKB_1286"/>
<protein>
    <submittedName>
        <fullName evidence="1">Uncharacterized protein</fullName>
    </submittedName>
</protein>